<name>A0A915A3I3_PARUN</name>
<keyword evidence="1" id="KW-1185">Reference proteome</keyword>
<proteinExistence type="predicted"/>
<protein>
    <submittedName>
        <fullName evidence="2">Uncharacterized protein</fullName>
    </submittedName>
</protein>
<organism evidence="1 2">
    <name type="scientific">Parascaris univalens</name>
    <name type="common">Nematode worm</name>
    <dbReference type="NCBI Taxonomy" id="6257"/>
    <lineage>
        <taxon>Eukaryota</taxon>
        <taxon>Metazoa</taxon>
        <taxon>Ecdysozoa</taxon>
        <taxon>Nematoda</taxon>
        <taxon>Chromadorea</taxon>
        <taxon>Rhabditida</taxon>
        <taxon>Spirurina</taxon>
        <taxon>Ascaridomorpha</taxon>
        <taxon>Ascaridoidea</taxon>
        <taxon>Ascarididae</taxon>
        <taxon>Parascaris</taxon>
    </lineage>
</organism>
<dbReference type="AlphaFoldDB" id="A0A915A3I3"/>
<reference evidence="2" key="1">
    <citation type="submission" date="2022-11" db="UniProtKB">
        <authorList>
            <consortium name="WormBaseParasite"/>
        </authorList>
    </citation>
    <scope>IDENTIFICATION</scope>
</reference>
<sequence length="39" mass="4509">PQTSLFSPSYLLLNLPTLMRRFPYSRGSDIPPDAHYRSN</sequence>
<evidence type="ECO:0000313" key="1">
    <source>
        <dbReference type="Proteomes" id="UP000887569"/>
    </source>
</evidence>
<accession>A0A915A3I3</accession>
<dbReference type="Proteomes" id="UP000887569">
    <property type="component" value="Unplaced"/>
</dbReference>
<dbReference type="WBParaSite" id="PgE329_g001_t02">
    <property type="protein sequence ID" value="PgE329_g001_t02"/>
    <property type="gene ID" value="PgE329_g001"/>
</dbReference>
<evidence type="ECO:0000313" key="2">
    <source>
        <dbReference type="WBParaSite" id="PgE329_g001_t02"/>
    </source>
</evidence>